<name>A0ABP6IQ22_9ACTN</name>
<gene>
    <name evidence="2" type="ORF">GCM10010517_64890</name>
</gene>
<dbReference type="EMBL" id="BAAAVI010000065">
    <property type="protein sequence ID" value="GAA2899386.1"/>
    <property type="molecule type" value="Genomic_DNA"/>
</dbReference>
<sequence>MTNPFDDSDASFLVLVNAEAQHSLWPSFAPVPDGWTSVFGPEGRAACLEYVRVHWTDLRPRSLAEAAGGAPSRG</sequence>
<organism evidence="2 3">
    <name type="scientific">Streptosporangium fragile</name>
    <dbReference type="NCBI Taxonomy" id="46186"/>
    <lineage>
        <taxon>Bacteria</taxon>
        <taxon>Bacillati</taxon>
        <taxon>Actinomycetota</taxon>
        <taxon>Actinomycetes</taxon>
        <taxon>Streptosporangiales</taxon>
        <taxon>Streptosporangiaceae</taxon>
        <taxon>Streptosporangium</taxon>
    </lineage>
</organism>
<feature type="domain" description="MbtH-like" evidence="1">
    <location>
        <begin position="3"/>
        <end position="53"/>
    </location>
</feature>
<evidence type="ECO:0000313" key="2">
    <source>
        <dbReference type="EMBL" id="GAA2899386.1"/>
    </source>
</evidence>
<comment type="caution">
    <text evidence="2">The sequence shown here is derived from an EMBL/GenBank/DDBJ whole genome shotgun (WGS) entry which is preliminary data.</text>
</comment>
<dbReference type="PANTHER" id="PTHR38444">
    <property type="entry name" value="ENTEROBACTIN BIOSYNTHESIS PROTEIN YBDZ"/>
    <property type="match status" value="1"/>
</dbReference>
<dbReference type="Pfam" id="PF03621">
    <property type="entry name" value="MbtH"/>
    <property type="match status" value="1"/>
</dbReference>
<evidence type="ECO:0000313" key="3">
    <source>
        <dbReference type="Proteomes" id="UP001500831"/>
    </source>
</evidence>
<evidence type="ECO:0000259" key="1">
    <source>
        <dbReference type="SMART" id="SM00923"/>
    </source>
</evidence>
<dbReference type="RefSeq" id="WP_344979509.1">
    <property type="nucleotide sequence ID" value="NZ_BAAAVI010000065.1"/>
</dbReference>
<dbReference type="InterPro" id="IPR037407">
    <property type="entry name" value="MLP_fam"/>
</dbReference>
<dbReference type="SMART" id="SM00923">
    <property type="entry name" value="MbtH"/>
    <property type="match status" value="1"/>
</dbReference>
<reference evidence="3" key="1">
    <citation type="journal article" date="2019" name="Int. J. Syst. Evol. Microbiol.">
        <title>The Global Catalogue of Microorganisms (GCM) 10K type strain sequencing project: providing services to taxonomists for standard genome sequencing and annotation.</title>
        <authorList>
            <consortium name="The Broad Institute Genomics Platform"/>
            <consortium name="The Broad Institute Genome Sequencing Center for Infectious Disease"/>
            <person name="Wu L."/>
            <person name="Ma J."/>
        </authorList>
    </citation>
    <scope>NUCLEOTIDE SEQUENCE [LARGE SCALE GENOMIC DNA]</scope>
    <source>
        <strain evidence="3">JCM 6242</strain>
    </source>
</reference>
<protein>
    <submittedName>
        <fullName evidence="2">MbtH family protein</fullName>
    </submittedName>
</protein>
<proteinExistence type="predicted"/>
<accession>A0ABP6IQ22</accession>
<dbReference type="PANTHER" id="PTHR38444:SF1">
    <property type="entry name" value="ENTEROBACTIN BIOSYNTHESIS PROTEIN YBDZ"/>
    <property type="match status" value="1"/>
</dbReference>
<keyword evidence="3" id="KW-1185">Reference proteome</keyword>
<dbReference type="InterPro" id="IPR005153">
    <property type="entry name" value="MbtH-like_dom"/>
</dbReference>
<dbReference type="Proteomes" id="UP001500831">
    <property type="component" value="Unassembled WGS sequence"/>
</dbReference>
<dbReference type="Gene3D" id="3.90.820.10">
    <property type="entry name" value="Structural Genomics, Unknown Function 30-nov-00 1gh9 Mol_id"/>
    <property type="match status" value="1"/>
</dbReference>
<dbReference type="InterPro" id="IPR038020">
    <property type="entry name" value="MbtH-like_sf"/>
</dbReference>
<dbReference type="SUPFAM" id="SSF160582">
    <property type="entry name" value="MbtH-like"/>
    <property type="match status" value="1"/>
</dbReference>